<dbReference type="Proteomes" id="UP000570514">
    <property type="component" value="Unassembled WGS sequence"/>
</dbReference>
<name>A0A846MYX5_9PROT</name>
<dbReference type="RefSeq" id="WP_167082363.1">
    <property type="nucleotide sequence ID" value="NZ_BAAADC010000001.1"/>
</dbReference>
<reference evidence="1 2" key="1">
    <citation type="submission" date="2020-03" db="EMBL/GenBank/DDBJ databases">
        <title>Genomic Encyclopedia of Type Strains, Phase IV (KMG-IV): sequencing the most valuable type-strain genomes for metagenomic binning, comparative biology and taxonomic classification.</title>
        <authorList>
            <person name="Goeker M."/>
        </authorList>
    </citation>
    <scope>NUCLEOTIDE SEQUENCE [LARGE SCALE GENOMIC DNA]</scope>
    <source>
        <strain evidence="1 2">DSM 19867</strain>
    </source>
</reference>
<comment type="caution">
    <text evidence="1">The sequence shown here is derived from an EMBL/GenBank/DDBJ whole genome shotgun (WGS) entry which is preliminary data.</text>
</comment>
<accession>A0A846MYX5</accession>
<dbReference type="AlphaFoldDB" id="A0A846MYX5"/>
<evidence type="ECO:0000313" key="2">
    <source>
        <dbReference type="Proteomes" id="UP000570514"/>
    </source>
</evidence>
<proteinExistence type="predicted"/>
<evidence type="ECO:0000313" key="1">
    <source>
        <dbReference type="EMBL" id="NIK88170.1"/>
    </source>
</evidence>
<dbReference type="EMBL" id="JAASRM010000001">
    <property type="protein sequence ID" value="NIK88170.1"/>
    <property type="molecule type" value="Genomic_DNA"/>
</dbReference>
<sequence>MGSGGREFKRSIGTAFVPSFTKSYLECRDKLGAAMRFQIRDAATLILALWAAPSVALAADETPPQCPGDGLAREPFVQSEATAKEIFLAIARARAAHNMKKYPVIQAKDEGDHWEVRQASKNPSPIFAHGVVTTIQGGGQFALHIDKCSGAISNAHFEK</sequence>
<gene>
    <name evidence="1" type="ORF">FHS83_001488</name>
</gene>
<organism evidence="1 2">
    <name type="scientific">Rhizomicrobium palustre</name>
    <dbReference type="NCBI Taxonomy" id="189966"/>
    <lineage>
        <taxon>Bacteria</taxon>
        <taxon>Pseudomonadati</taxon>
        <taxon>Pseudomonadota</taxon>
        <taxon>Alphaproteobacteria</taxon>
        <taxon>Micropepsales</taxon>
        <taxon>Micropepsaceae</taxon>
        <taxon>Rhizomicrobium</taxon>
    </lineage>
</organism>
<keyword evidence="2" id="KW-1185">Reference proteome</keyword>
<protein>
    <submittedName>
        <fullName evidence="1">Uncharacterized protein</fullName>
    </submittedName>
</protein>